<dbReference type="PROSITE" id="PS50005">
    <property type="entry name" value="TPR"/>
    <property type="match status" value="2"/>
</dbReference>
<evidence type="ECO:0000313" key="4">
    <source>
        <dbReference type="EMBL" id="MEN3069905.1"/>
    </source>
</evidence>
<accession>A0ABU9Z1R7</accession>
<evidence type="ECO:0000313" key="5">
    <source>
        <dbReference type="Proteomes" id="UP001410394"/>
    </source>
</evidence>
<protein>
    <submittedName>
        <fullName evidence="4">Tetratricopeptide repeat-containing glycosyltransferase family protein</fullName>
    </submittedName>
</protein>
<dbReference type="Gene3D" id="3.40.50.2000">
    <property type="entry name" value="Glycogen Phosphorylase B"/>
    <property type="match status" value="1"/>
</dbReference>
<comment type="caution">
    <text evidence="4">The sequence shown here is derived from an EMBL/GenBank/DDBJ whole genome shotgun (WGS) entry which is preliminary data.</text>
</comment>
<keyword evidence="1" id="KW-0677">Repeat</keyword>
<dbReference type="SMART" id="SM00028">
    <property type="entry name" value="TPR"/>
    <property type="match status" value="5"/>
</dbReference>
<dbReference type="PANTHER" id="PTHR44943">
    <property type="entry name" value="CELLULOSE SYNTHASE OPERON PROTEIN C"/>
    <property type="match status" value="1"/>
</dbReference>
<feature type="repeat" description="TPR" evidence="3">
    <location>
        <begin position="120"/>
        <end position="153"/>
    </location>
</feature>
<feature type="repeat" description="TPR" evidence="3">
    <location>
        <begin position="154"/>
        <end position="187"/>
    </location>
</feature>
<keyword evidence="2 3" id="KW-0802">TPR repeat</keyword>
<dbReference type="PANTHER" id="PTHR44943:SF8">
    <property type="entry name" value="TPR REPEAT-CONTAINING PROTEIN MJ0263"/>
    <property type="match status" value="1"/>
</dbReference>
<dbReference type="Proteomes" id="UP001410394">
    <property type="component" value="Unassembled WGS sequence"/>
</dbReference>
<dbReference type="SUPFAM" id="SSF48452">
    <property type="entry name" value="TPR-like"/>
    <property type="match status" value="1"/>
</dbReference>
<dbReference type="PROSITE" id="PS50293">
    <property type="entry name" value="TPR_REGION"/>
    <property type="match status" value="1"/>
</dbReference>
<dbReference type="InterPro" id="IPR011990">
    <property type="entry name" value="TPR-like_helical_dom_sf"/>
</dbReference>
<dbReference type="InterPro" id="IPR019734">
    <property type="entry name" value="TPR_rpt"/>
</dbReference>
<name>A0ABU9Z1R7_9RHOO</name>
<dbReference type="RefSeq" id="WP_345920679.1">
    <property type="nucleotide sequence ID" value="NZ_JBDIVE010000009.1"/>
</dbReference>
<proteinExistence type="predicted"/>
<keyword evidence="5" id="KW-1185">Reference proteome</keyword>
<evidence type="ECO:0000256" key="2">
    <source>
        <dbReference type="ARBA" id="ARBA00022803"/>
    </source>
</evidence>
<dbReference type="InterPro" id="IPR051685">
    <property type="entry name" value="Ycf3/AcsC/BcsC/TPR_MFPF"/>
</dbReference>
<organism evidence="4 5">
    <name type="scientific">Uliginosibacterium sediminicola</name>
    <dbReference type="NCBI Taxonomy" id="2024550"/>
    <lineage>
        <taxon>Bacteria</taxon>
        <taxon>Pseudomonadati</taxon>
        <taxon>Pseudomonadota</taxon>
        <taxon>Betaproteobacteria</taxon>
        <taxon>Rhodocyclales</taxon>
        <taxon>Zoogloeaceae</taxon>
        <taxon>Uliginosibacterium</taxon>
    </lineage>
</organism>
<dbReference type="Pfam" id="PF13432">
    <property type="entry name" value="TPR_16"/>
    <property type="match status" value="2"/>
</dbReference>
<evidence type="ECO:0000256" key="3">
    <source>
        <dbReference type="PROSITE-ProRule" id="PRU00339"/>
    </source>
</evidence>
<dbReference type="Gene3D" id="1.25.40.10">
    <property type="entry name" value="Tetratricopeptide repeat domain"/>
    <property type="match status" value="3"/>
</dbReference>
<gene>
    <name evidence="4" type="ORF">ABDB84_15590</name>
</gene>
<dbReference type="EMBL" id="JBDIVE010000009">
    <property type="protein sequence ID" value="MEN3069905.1"/>
    <property type="molecule type" value="Genomic_DNA"/>
</dbReference>
<dbReference type="SUPFAM" id="SSF53756">
    <property type="entry name" value="UDP-Glycosyltransferase/glycogen phosphorylase"/>
    <property type="match status" value="1"/>
</dbReference>
<sequence length="504" mass="56033">MSTNKPPNIFAAPPPSGVDLYFRRALSAAQAGRYAEAESLCRLVLQQQPQHFEALHLCGLVQHLSGRQAEALRALDRALLVQPRSAKALNNRGVVLHGLGRSAEALQAHDAALVQQPAYVDAMLNRGVALKALGRLDEAIAAYEQALALDPRMADGWSNLGVILQDQRRFEAALEAYARAIVLAPEYADAHWNEARCRLLLGDYALGWDKYEWRWRRASFARQHRDFTQPRWQGEDLAGRTILLHAEQGLGDSLQCLRYLPLLAARGGRVLLEVQAPLVSLLKDFPGVEAVFARGAALAAFDLHCPLLSLPHVFATRLDTIPPNVRPAAPDAQRVAAWGARLGPKRGTLRVGLVWSGNPAQQDNHLRSLALRDLLRITAPEIECISLQKELRSDEERALVADGTIRHFGEDLADFAETAALMTQVDLVISVCTSVAHLAGVMERPVWVLLQYAHDWRWLLEREDSPWYPTARLFRQNRQGDWAGLIDEQLMPALRQHIEGVSHA</sequence>
<evidence type="ECO:0000256" key="1">
    <source>
        <dbReference type="ARBA" id="ARBA00022737"/>
    </source>
</evidence>
<reference evidence="4 5" key="1">
    <citation type="journal article" date="2018" name="Int. J. Syst. Evol. Microbiol.">
        <title>Uliginosibacterium sediminicola sp. nov., isolated from freshwater sediment.</title>
        <authorList>
            <person name="Hwang W.M."/>
            <person name="Kim S.M."/>
            <person name="Kang K."/>
            <person name="Ahn T.Y."/>
        </authorList>
    </citation>
    <scope>NUCLEOTIDE SEQUENCE [LARGE SCALE GENOMIC DNA]</scope>
    <source>
        <strain evidence="4 5">M1-21</strain>
    </source>
</reference>
<dbReference type="Pfam" id="PF13414">
    <property type="entry name" value="TPR_11"/>
    <property type="match status" value="1"/>
</dbReference>